<dbReference type="InterPro" id="IPR050921">
    <property type="entry name" value="T4SS_GSP_E_ATPase"/>
</dbReference>
<evidence type="ECO:0000313" key="3">
    <source>
        <dbReference type="EMBL" id="MDQ2259495.1"/>
    </source>
</evidence>
<dbReference type="AlphaFoldDB" id="A0AAW8HEZ5"/>
<dbReference type="Gene3D" id="3.40.50.300">
    <property type="entry name" value="P-loop containing nucleotide triphosphate hydrolases"/>
    <property type="match status" value="1"/>
</dbReference>
<dbReference type="PANTHER" id="PTHR30486:SF16">
    <property type="entry name" value="TWITCHING MOTILITY PROTEIN PILT"/>
    <property type="match status" value="1"/>
</dbReference>
<organism evidence="3 4">
    <name type="scientific">Enterobacter soli</name>
    <dbReference type="NCBI Taxonomy" id="885040"/>
    <lineage>
        <taxon>Bacteria</taxon>
        <taxon>Pseudomonadati</taxon>
        <taxon>Pseudomonadota</taxon>
        <taxon>Gammaproteobacteria</taxon>
        <taxon>Enterobacterales</taxon>
        <taxon>Enterobacteriaceae</taxon>
        <taxon>Enterobacter</taxon>
    </lineage>
</organism>
<evidence type="ECO:0000259" key="2">
    <source>
        <dbReference type="Pfam" id="PF00437"/>
    </source>
</evidence>
<evidence type="ECO:0000313" key="4">
    <source>
        <dbReference type="Proteomes" id="UP001225042"/>
    </source>
</evidence>
<evidence type="ECO:0000256" key="1">
    <source>
        <dbReference type="ARBA" id="ARBA00006611"/>
    </source>
</evidence>
<dbReference type="PANTHER" id="PTHR30486">
    <property type="entry name" value="TWITCHING MOTILITY PROTEIN PILT"/>
    <property type="match status" value="1"/>
</dbReference>
<dbReference type="SUPFAM" id="SSF52540">
    <property type="entry name" value="P-loop containing nucleoside triphosphate hydrolases"/>
    <property type="match status" value="1"/>
</dbReference>
<dbReference type="Pfam" id="PF00437">
    <property type="entry name" value="T2SSE"/>
    <property type="match status" value="1"/>
</dbReference>
<name>A0AAW8HEZ5_9ENTR</name>
<dbReference type="Proteomes" id="UP001225042">
    <property type="component" value="Unassembled WGS sequence"/>
</dbReference>
<protein>
    <submittedName>
        <fullName evidence="3">ATPase, T2SS/T4P/T4SS family</fullName>
    </submittedName>
</protein>
<comment type="caution">
    <text evidence="3">The sequence shown here is derived from an EMBL/GenBank/DDBJ whole genome shotgun (WGS) entry which is preliminary data.</text>
</comment>
<feature type="domain" description="Bacterial type II secretion system protein E" evidence="2">
    <location>
        <begin position="70"/>
        <end position="260"/>
    </location>
</feature>
<dbReference type="GO" id="GO:0016887">
    <property type="term" value="F:ATP hydrolysis activity"/>
    <property type="evidence" value="ECO:0007669"/>
    <property type="project" value="InterPro"/>
</dbReference>
<keyword evidence="4" id="KW-1185">Reference proteome</keyword>
<reference evidence="3 4" key="1">
    <citation type="submission" date="2023-08" db="EMBL/GenBank/DDBJ databases">
        <authorList>
            <person name="Dale J."/>
        </authorList>
    </citation>
    <scope>NUCLEOTIDE SEQUENCE [LARGE SCALE GENOMIC DNA]</scope>
    <source>
        <strain evidence="3 4">2023EL-00788</strain>
    </source>
</reference>
<comment type="similarity">
    <text evidence="1">Belongs to the GSP E family.</text>
</comment>
<gene>
    <name evidence="3" type="ORF">RBJ67_25540</name>
</gene>
<dbReference type="InterPro" id="IPR001482">
    <property type="entry name" value="T2SS/T4SS_dom"/>
</dbReference>
<dbReference type="InterPro" id="IPR027417">
    <property type="entry name" value="P-loop_NTPase"/>
</dbReference>
<accession>A0AAW8HEZ5</accession>
<proteinExistence type="inferred from homology"/>
<dbReference type="EMBL" id="JAVDKS010000021">
    <property type="protein sequence ID" value="MDQ2259495.1"/>
    <property type="molecule type" value="Genomic_DNA"/>
</dbReference>
<sequence>MNKLNDLDFIDLLLGKDYSEIKGLKGAASFITDLPEQFLPDANKLKNECLLVFQDSGKTEFSLQYEGRVYRITVLTSVFDGISFVMRQTPKNIVDFSEIAFSTDLRHSIELPSATGLCLIAGEMGCGKTTTAASVLKHRIETTGSLGVSIEDPIETLLNGRHGTGRCMQMEVGQHESYSSATKKAWRTGASCLLLGEIRDSHTAHEVLKASLTMFVVSTIHASSIFDAIERYVMFCEEVNPNAKNNIANTLYIIAHQTMNPVIRNNAMIGRNIDINAYNLFHSTQRDSIRTKISNGNYKTLADDFNRANYKIKGD</sequence>
<dbReference type="RefSeq" id="WP_045336913.1">
    <property type="nucleotide sequence ID" value="NZ_JAVDKS010000021.1"/>
</dbReference>